<evidence type="ECO:0000313" key="2">
    <source>
        <dbReference type="EMBL" id="CCF40310.1"/>
    </source>
</evidence>
<dbReference type="Proteomes" id="UP000007174">
    <property type="component" value="Unassembled WGS sequence"/>
</dbReference>
<gene>
    <name evidence="2" type="ORF">CH063_02323</name>
</gene>
<evidence type="ECO:0000256" key="1">
    <source>
        <dbReference type="SAM" id="MobiDB-lite"/>
    </source>
</evidence>
<name>H1VJA7_COLHI</name>
<feature type="compositionally biased region" description="Polar residues" evidence="1">
    <location>
        <begin position="56"/>
        <end position="90"/>
    </location>
</feature>
<accession>H1VJA7</accession>
<dbReference type="AlphaFoldDB" id="H1VJA7"/>
<proteinExistence type="predicted"/>
<reference evidence="3" key="1">
    <citation type="journal article" date="2012" name="Nat. Genet.">
        <title>Lifestyle transitions in plant pathogenic Colletotrichum fungi deciphered by genome and transcriptome analyses.</title>
        <authorList>
            <person name="O'Connell R.J."/>
            <person name="Thon M.R."/>
            <person name="Hacquard S."/>
            <person name="Amyotte S.G."/>
            <person name="Kleemann J."/>
            <person name="Torres M.F."/>
            <person name="Damm U."/>
            <person name="Buiate E.A."/>
            <person name="Epstein L."/>
            <person name="Alkan N."/>
            <person name="Altmueller J."/>
            <person name="Alvarado-Balderrama L."/>
            <person name="Bauser C.A."/>
            <person name="Becker C."/>
            <person name="Birren B.W."/>
            <person name="Chen Z."/>
            <person name="Choi J."/>
            <person name="Crouch J.A."/>
            <person name="Duvick J.P."/>
            <person name="Farman M.A."/>
            <person name="Gan P."/>
            <person name="Heiman D."/>
            <person name="Henrissat B."/>
            <person name="Howard R.J."/>
            <person name="Kabbage M."/>
            <person name="Koch C."/>
            <person name="Kracher B."/>
            <person name="Kubo Y."/>
            <person name="Law A.D."/>
            <person name="Lebrun M.-H."/>
            <person name="Lee Y.-H."/>
            <person name="Miyara I."/>
            <person name="Moore N."/>
            <person name="Neumann U."/>
            <person name="Nordstroem K."/>
            <person name="Panaccione D.G."/>
            <person name="Panstruga R."/>
            <person name="Place M."/>
            <person name="Proctor R.H."/>
            <person name="Prusky D."/>
            <person name="Rech G."/>
            <person name="Reinhardt R."/>
            <person name="Rollins J.A."/>
            <person name="Rounsley S."/>
            <person name="Schardl C.L."/>
            <person name="Schwartz D.C."/>
            <person name="Shenoy N."/>
            <person name="Shirasu K."/>
            <person name="Sikhakolli U.R."/>
            <person name="Stueber K."/>
            <person name="Sukno S.A."/>
            <person name="Sweigard J.A."/>
            <person name="Takano Y."/>
            <person name="Takahara H."/>
            <person name="Trail F."/>
            <person name="van der Does H.C."/>
            <person name="Voll L.M."/>
            <person name="Will I."/>
            <person name="Young S."/>
            <person name="Zeng Q."/>
            <person name="Zhang J."/>
            <person name="Zhou S."/>
            <person name="Dickman M.B."/>
            <person name="Schulze-Lefert P."/>
            <person name="Ver Loren van Themaat E."/>
            <person name="Ma L.-J."/>
            <person name="Vaillancourt L.J."/>
        </authorList>
    </citation>
    <scope>NUCLEOTIDE SEQUENCE [LARGE SCALE GENOMIC DNA]</scope>
    <source>
        <strain evidence="3">IMI 349063</strain>
    </source>
</reference>
<evidence type="ECO:0000313" key="3">
    <source>
        <dbReference type="Proteomes" id="UP000007174"/>
    </source>
</evidence>
<organism evidence="2 3">
    <name type="scientific">Colletotrichum higginsianum (strain IMI 349063)</name>
    <name type="common">Crucifer anthracnose fungus</name>
    <dbReference type="NCBI Taxonomy" id="759273"/>
    <lineage>
        <taxon>Eukaryota</taxon>
        <taxon>Fungi</taxon>
        <taxon>Dikarya</taxon>
        <taxon>Ascomycota</taxon>
        <taxon>Pezizomycotina</taxon>
        <taxon>Sordariomycetes</taxon>
        <taxon>Hypocreomycetidae</taxon>
        <taxon>Glomerellales</taxon>
        <taxon>Glomerellaceae</taxon>
        <taxon>Colletotrichum</taxon>
        <taxon>Colletotrichum destructivum species complex</taxon>
    </lineage>
</organism>
<sequence>MCKGGFSICSQKSPAYSHASRSHISFQSCGSGPYVKETSLQPEASPSVLRHRRQRNVSSARYSSNSRLPYTTRSIPEDCASSSQLNNASDSQRGFGSGMYQLYEATNWDRNIPTMVGVVSARPSTLESPFLQRSLTDNALKLHLAISRQESQIIGFSSVHLELCKKKFVKY</sequence>
<feature type="region of interest" description="Disordered" evidence="1">
    <location>
        <begin position="37"/>
        <end position="90"/>
    </location>
</feature>
<feature type="non-terminal residue" evidence="2">
    <location>
        <position position="171"/>
    </location>
</feature>
<protein>
    <submittedName>
        <fullName evidence="2">Uncharacterized protein</fullName>
    </submittedName>
</protein>
<dbReference type="HOGENOM" id="CLU_1566601_0_0_1"/>
<dbReference type="EMBL" id="CACQ02004001">
    <property type="protein sequence ID" value="CCF40310.1"/>
    <property type="molecule type" value="Genomic_DNA"/>
</dbReference>